<dbReference type="EMBL" id="JAQIZT010000014">
    <property type="protein sequence ID" value="KAJ6972603.1"/>
    <property type="molecule type" value="Genomic_DNA"/>
</dbReference>
<accession>A0AAD6LSV7</accession>
<evidence type="ECO:0000313" key="2">
    <source>
        <dbReference type="EMBL" id="KAJ6972603.1"/>
    </source>
</evidence>
<protein>
    <submittedName>
        <fullName evidence="2">Uncharacterized protein</fullName>
    </submittedName>
</protein>
<dbReference type="Proteomes" id="UP001164929">
    <property type="component" value="Chromosome 14"/>
</dbReference>
<feature type="transmembrane region" description="Helical" evidence="1">
    <location>
        <begin position="95"/>
        <end position="122"/>
    </location>
</feature>
<name>A0AAD6LSV7_9ROSI</name>
<dbReference type="AlphaFoldDB" id="A0AAD6LSV7"/>
<reference evidence="2" key="1">
    <citation type="journal article" date="2023" name="Mol. Ecol. Resour.">
        <title>Chromosome-level genome assembly of a triploid poplar Populus alba 'Berolinensis'.</title>
        <authorList>
            <person name="Chen S."/>
            <person name="Yu Y."/>
            <person name="Wang X."/>
            <person name="Wang S."/>
            <person name="Zhang T."/>
            <person name="Zhou Y."/>
            <person name="He R."/>
            <person name="Meng N."/>
            <person name="Wang Y."/>
            <person name="Liu W."/>
            <person name="Liu Z."/>
            <person name="Liu J."/>
            <person name="Guo Q."/>
            <person name="Huang H."/>
            <person name="Sederoff R.R."/>
            <person name="Wang G."/>
            <person name="Qu G."/>
            <person name="Chen S."/>
        </authorList>
    </citation>
    <scope>NUCLEOTIDE SEQUENCE</scope>
    <source>
        <strain evidence="2">SC-2020</strain>
    </source>
</reference>
<evidence type="ECO:0000256" key="1">
    <source>
        <dbReference type="SAM" id="Phobius"/>
    </source>
</evidence>
<proteinExistence type="predicted"/>
<dbReference type="Pfam" id="PF16594">
    <property type="entry name" value="ATP-synt_Z"/>
    <property type="match status" value="1"/>
</dbReference>
<keyword evidence="1" id="KW-1133">Transmembrane helix</keyword>
<dbReference type="InterPro" id="IPR032238">
    <property type="entry name" value="ATP-synth_Z"/>
</dbReference>
<gene>
    <name evidence="2" type="ORF">NC653_033030</name>
</gene>
<dbReference type="PANTHER" id="PTHR35165">
    <property type="entry name" value="OS08G0113900 PROTEIN"/>
    <property type="match status" value="1"/>
</dbReference>
<keyword evidence="1" id="KW-0472">Membrane</keyword>
<keyword evidence="1" id="KW-0812">Transmembrane</keyword>
<keyword evidence="3" id="KW-1185">Reference proteome</keyword>
<evidence type="ECO:0000313" key="3">
    <source>
        <dbReference type="Proteomes" id="UP001164929"/>
    </source>
</evidence>
<feature type="transmembrane region" description="Helical" evidence="1">
    <location>
        <begin position="154"/>
        <end position="171"/>
    </location>
</feature>
<dbReference type="PANTHER" id="PTHR35165:SF1">
    <property type="entry name" value="OS04G0577375 PROTEIN"/>
    <property type="match status" value="1"/>
</dbReference>
<organism evidence="2 3">
    <name type="scientific">Populus alba x Populus x berolinensis</name>
    <dbReference type="NCBI Taxonomy" id="444605"/>
    <lineage>
        <taxon>Eukaryota</taxon>
        <taxon>Viridiplantae</taxon>
        <taxon>Streptophyta</taxon>
        <taxon>Embryophyta</taxon>
        <taxon>Tracheophyta</taxon>
        <taxon>Spermatophyta</taxon>
        <taxon>Magnoliopsida</taxon>
        <taxon>eudicotyledons</taxon>
        <taxon>Gunneridae</taxon>
        <taxon>Pentapetalae</taxon>
        <taxon>rosids</taxon>
        <taxon>fabids</taxon>
        <taxon>Malpighiales</taxon>
        <taxon>Salicaceae</taxon>
        <taxon>Saliceae</taxon>
        <taxon>Populus</taxon>
    </lineage>
</organism>
<comment type="caution">
    <text evidence="2">The sequence shown here is derived from an EMBL/GenBank/DDBJ whole genome shotgun (WGS) entry which is preliminary data.</text>
</comment>
<sequence>MKPVTAVQAKYISIGEELGISYSNTSSAKGDPGPISWFWLMGAFKKEKYEAIQECSQKKVKAYIICVWSFLVSMAGGLLLLWWDFEYHPTNRQLWMVPFGLILFVTPVIACFAVVVSGACNYKMMITLRKRVDLLFRLGDSVDAERNYKKSQDLLAYMTLFLGLYIYRVRLELETTMAMGGLKCSPVTYTAN</sequence>
<feature type="transmembrane region" description="Helical" evidence="1">
    <location>
        <begin position="62"/>
        <end position="83"/>
    </location>
</feature>